<feature type="domain" description="Major facilitator superfamily (MFS) profile" evidence="6">
    <location>
        <begin position="244"/>
        <end position="431"/>
    </location>
</feature>
<dbReference type="EMBL" id="FOFA01000002">
    <property type="protein sequence ID" value="SEQ16500.1"/>
    <property type="molecule type" value="Genomic_DNA"/>
</dbReference>
<dbReference type="RefSeq" id="WP_232506164.1">
    <property type="nucleotide sequence ID" value="NZ_FOFA01000002.1"/>
</dbReference>
<accession>A0A1H9DSN0</accession>
<evidence type="ECO:0000313" key="7">
    <source>
        <dbReference type="EMBL" id="SEQ16500.1"/>
    </source>
</evidence>
<evidence type="ECO:0000259" key="6">
    <source>
        <dbReference type="PROSITE" id="PS50850"/>
    </source>
</evidence>
<dbReference type="GO" id="GO:0022857">
    <property type="term" value="F:transmembrane transporter activity"/>
    <property type="evidence" value="ECO:0007669"/>
    <property type="project" value="InterPro"/>
</dbReference>
<proteinExistence type="predicted"/>
<dbReference type="AlphaFoldDB" id="A0A1H9DSN0"/>
<dbReference type="PROSITE" id="PS50850">
    <property type="entry name" value="MFS"/>
    <property type="match status" value="1"/>
</dbReference>
<dbReference type="InterPro" id="IPR011701">
    <property type="entry name" value="MFS"/>
</dbReference>
<feature type="transmembrane region" description="Helical" evidence="5">
    <location>
        <begin position="37"/>
        <end position="58"/>
    </location>
</feature>
<keyword evidence="3 5" id="KW-1133">Transmembrane helix</keyword>
<dbReference type="PANTHER" id="PTHR23542:SF1">
    <property type="entry name" value="MAJOR FACILITATOR SUPERFAMILY (MFS) PROFILE DOMAIN-CONTAINING PROTEIN"/>
    <property type="match status" value="1"/>
</dbReference>
<dbReference type="Pfam" id="PF07690">
    <property type="entry name" value="MFS_1"/>
    <property type="match status" value="1"/>
</dbReference>
<dbReference type="GO" id="GO:0005886">
    <property type="term" value="C:plasma membrane"/>
    <property type="evidence" value="ECO:0007669"/>
    <property type="project" value="UniProtKB-SubCell"/>
</dbReference>
<organism evidence="7 8">
    <name type="scientific">Microlunatus flavus</name>
    <dbReference type="NCBI Taxonomy" id="1036181"/>
    <lineage>
        <taxon>Bacteria</taxon>
        <taxon>Bacillati</taxon>
        <taxon>Actinomycetota</taxon>
        <taxon>Actinomycetes</taxon>
        <taxon>Propionibacteriales</taxon>
        <taxon>Propionibacteriaceae</taxon>
        <taxon>Microlunatus</taxon>
    </lineage>
</organism>
<keyword evidence="4 5" id="KW-0472">Membrane</keyword>
<reference evidence="8" key="1">
    <citation type="submission" date="2016-10" db="EMBL/GenBank/DDBJ databases">
        <authorList>
            <person name="Varghese N."/>
            <person name="Submissions S."/>
        </authorList>
    </citation>
    <scope>NUCLEOTIDE SEQUENCE [LARGE SCALE GENOMIC DNA]</scope>
    <source>
        <strain evidence="8">CGMCC 4.6856</strain>
    </source>
</reference>
<feature type="transmembrane region" description="Helical" evidence="5">
    <location>
        <begin position="402"/>
        <end position="422"/>
    </location>
</feature>
<feature type="transmembrane region" description="Helical" evidence="5">
    <location>
        <begin position="98"/>
        <end position="119"/>
    </location>
</feature>
<evidence type="ECO:0000256" key="1">
    <source>
        <dbReference type="ARBA" id="ARBA00004651"/>
    </source>
</evidence>
<keyword evidence="8" id="KW-1185">Reference proteome</keyword>
<evidence type="ECO:0000256" key="5">
    <source>
        <dbReference type="SAM" id="Phobius"/>
    </source>
</evidence>
<keyword evidence="2 5" id="KW-0812">Transmembrane</keyword>
<dbReference type="PANTHER" id="PTHR23542">
    <property type="match status" value="1"/>
</dbReference>
<feature type="transmembrane region" description="Helical" evidence="5">
    <location>
        <begin position="160"/>
        <end position="185"/>
    </location>
</feature>
<dbReference type="InterPro" id="IPR036259">
    <property type="entry name" value="MFS_trans_sf"/>
</dbReference>
<evidence type="ECO:0000313" key="8">
    <source>
        <dbReference type="Proteomes" id="UP000198504"/>
    </source>
</evidence>
<evidence type="ECO:0000256" key="4">
    <source>
        <dbReference type="ARBA" id="ARBA00023136"/>
    </source>
</evidence>
<comment type="subcellular location">
    <subcellularLocation>
        <location evidence="1">Cell membrane</location>
        <topology evidence="1">Multi-pass membrane protein</topology>
    </subcellularLocation>
</comment>
<protein>
    <submittedName>
        <fullName evidence="7">Predicted arabinose efflux permease, MFS family</fullName>
    </submittedName>
</protein>
<feature type="transmembrane region" description="Helical" evidence="5">
    <location>
        <begin position="64"/>
        <end position="86"/>
    </location>
</feature>
<dbReference type="Proteomes" id="UP000198504">
    <property type="component" value="Unassembled WGS sequence"/>
</dbReference>
<feature type="transmembrane region" description="Helical" evidence="5">
    <location>
        <begin position="125"/>
        <end position="148"/>
    </location>
</feature>
<feature type="transmembrane region" description="Helical" evidence="5">
    <location>
        <begin position="336"/>
        <end position="355"/>
    </location>
</feature>
<feature type="transmembrane region" description="Helical" evidence="5">
    <location>
        <begin position="310"/>
        <end position="330"/>
    </location>
</feature>
<dbReference type="STRING" id="1036181.SAMN05421756_102639"/>
<feature type="transmembrane region" description="Helical" evidence="5">
    <location>
        <begin position="280"/>
        <end position="298"/>
    </location>
</feature>
<dbReference type="Gene3D" id="1.20.1250.20">
    <property type="entry name" value="MFS general substrate transporter like domains"/>
    <property type="match status" value="1"/>
</dbReference>
<gene>
    <name evidence="7" type="ORF">SAMN05421756_102639</name>
</gene>
<evidence type="ECO:0000256" key="3">
    <source>
        <dbReference type="ARBA" id="ARBA00022989"/>
    </source>
</evidence>
<name>A0A1H9DSN0_9ACTN</name>
<dbReference type="SUPFAM" id="SSF103473">
    <property type="entry name" value="MFS general substrate transporter"/>
    <property type="match status" value="1"/>
</dbReference>
<evidence type="ECO:0000256" key="2">
    <source>
        <dbReference type="ARBA" id="ARBA00022692"/>
    </source>
</evidence>
<feature type="transmembrane region" description="Helical" evidence="5">
    <location>
        <begin position="239"/>
        <end position="260"/>
    </location>
</feature>
<dbReference type="InterPro" id="IPR020846">
    <property type="entry name" value="MFS_dom"/>
</dbReference>
<sequence>MRTPLAPQATEAPEVQLGTGLRAYGRLLRHGPAAGPFLFATLARLTLSMIPLGILILVEAERHTYAVAGLVSGAYAVGAALGTPLWGRLMDRFGQMRVLLPTTLASAGLLVALTLATTSDAPNHLLMALAVGVGLGYPAIGPALRSSFRIALPDPASRRVAFALDGTSVELTFVIGPVLLSALLLPGIGPLPLLFTAGLLTAGGVGYCLTRVARRADAATQREAAGHDPASADPGPRTALTAVGVPAVLLVMLVLSIGFGQLDTSMAATADLALGSTDRVGVLFAAIAGGSTIGGLAYGARAWKVSERHAVPALLGLFALLLTTLAVLLASGTTALPVLLPVLFLTGLTIAPTLIMQQALLDQLVPPGRLNEAQAFLSASNTTGAALGTAVAGVVIDAGGPAWSYAGAAMGIAAASVVALLGHRRRGRTTT</sequence>